<keyword evidence="4" id="KW-1185">Reference proteome</keyword>
<name>A0ABS8G6L2_9ALTE</name>
<reference evidence="3 4" key="1">
    <citation type="submission" date="2021-10" db="EMBL/GenBank/DDBJ databases">
        <title>Draft genome of Aestuariibacter halophilus JC2043.</title>
        <authorList>
            <person name="Emsley S.A."/>
            <person name="Pfannmuller K.M."/>
            <person name="Ushijima B."/>
            <person name="Saw J.H."/>
            <person name="Videau P."/>
        </authorList>
    </citation>
    <scope>NUCLEOTIDE SEQUENCE [LARGE SCALE GENOMIC DNA]</scope>
    <source>
        <strain evidence="3 4">JC2043</strain>
    </source>
</reference>
<dbReference type="PANTHER" id="PTHR32309">
    <property type="entry name" value="TYROSINE-PROTEIN KINASE"/>
    <property type="match status" value="1"/>
</dbReference>
<dbReference type="Proteomes" id="UP001520878">
    <property type="component" value="Unassembled WGS sequence"/>
</dbReference>
<sequence>MLGIQEAIDQVMNYVKGVWIKKRYIIVSSWLICPIGWGVVATMPDEYESSARLFVDTNSLLRPLLRGLAVYNNPEQQVNLVAQTLLSRPNLEKIAREADLDITVNTQAEMDELVEGLRQNIKIASTQEQNIYTIRYTSESPELSQRVVRITLNEFIESSLGSNRQSSDSAEEFLTRQIEEYEQRLEEAEQRLADFKISRIDRAPGETGDYYAQLQRVQDELQVTELRLLELESQLKAAKDQLSGEAPVFGLAQQAAPSADLSPAIATKYDARIANMEANLDELLIRYTDNHPDVVKTKSMLENLREDRAKLIKELSQVAQSTGSYSQFGNINQNPVYQEMKLAVAQYENQIASLRVRAEQYRKRQGELKQIIDLVPQIEAEAQGLNRDYEITRQKYLELLQRKEQAELSRKAEATSDDVQFREIDPPTLPTKPTGPNRIMFYSLVLIFGFGTGLGIAFLVSQIKPVVLSASQLKNTFNIPVFGYVSHTEVEAMTKVNKRNMLIFTVSSVVVVGIYVMLVWSEFALGGSPLQLMEGLL</sequence>
<accession>A0ABS8G6L2</accession>
<keyword evidence="2" id="KW-1133">Transmembrane helix</keyword>
<feature type="coiled-coil region" evidence="1">
    <location>
        <begin position="171"/>
        <end position="241"/>
    </location>
</feature>
<evidence type="ECO:0000256" key="2">
    <source>
        <dbReference type="SAM" id="Phobius"/>
    </source>
</evidence>
<evidence type="ECO:0000313" key="4">
    <source>
        <dbReference type="Proteomes" id="UP001520878"/>
    </source>
</evidence>
<feature type="transmembrane region" description="Helical" evidence="2">
    <location>
        <begin position="501"/>
        <end position="520"/>
    </location>
</feature>
<dbReference type="RefSeq" id="WP_229156767.1">
    <property type="nucleotide sequence ID" value="NZ_JAJEWP010000001.1"/>
</dbReference>
<dbReference type="InterPro" id="IPR050445">
    <property type="entry name" value="Bact_polysacc_biosynth/exp"/>
</dbReference>
<gene>
    <name evidence="3" type="ORF">LJ739_01190</name>
</gene>
<keyword evidence="1" id="KW-0175">Coiled coil</keyword>
<dbReference type="EMBL" id="JAJEWP010000001">
    <property type="protein sequence ID" value="MCC2614851.1"/>
    <property type="molecule type" value="Genomic_DNA"/>
</dbReference>
<feature type="coiled-coil region" evidence="1">
    <location>
        <begin position="266"/>
        <end position="406"/>
    </location>
</feature>
<comment type="caution">
    <text evidence="3">The sequence shown here is derived from an EMBL/GenBank/DDBJ whole genome shotgun (WGS) entry which is preliminary data.</text>
</comment>
<keyword evidence="2" id="KW-0812">Transmembrane</keyword>
<feature type="transmembrane region" description="Helical" evidence="2">
    <location>
        <begin position="439"/>
        <end position="460"/>
    </location>
</feature>
<organism evidence="3 4">
    <name type="scientific">Fluctibacter halophilus</name>
    <dbReference type="NCBI Taxonomy" id="226011"/>
    <lineage>
        <taxon>Bacteria</taxon>
        <taxon>Pseudomonadati</taxon>
        <taxon>Pseudomonadota</taxon>
        <taxon>Gammaproteobacteria</taxon>
        <taxon>Alteromonadales</taxon>
        <taxon>Alteromonadaceae</taxon>
        <taxon>Fluctibacter</taxon>
    </lineage>
</organism>
<dbReference type="PANTHER" id="PTHR32309:SF13">
    <property type="entry name" value="FERRIC ENTEROBACTIN TRANSPORT PROTEIN FEPE"/>
    <property type="match status" value="1"/>
</dbReference>
<dbReference type="NCBIfam" id="TIGR03007">
    <property type="entry name" value="pepcterm_ChnLen"/>
    <property type="match status" value="1"/>
</dbReference>
<protein>
    <submittedName>
        <fullName evidence="3">Lipopolysaccharide biosynthesis</fullName>
    </submittedName>
</protein>
<proteinExistence type="predicted"/>
<evidence type="ECO:0000313" key="3">
    <source>
        <dbReference type="EMBL" id="MCC2614851.1"/>
    </source>
</evidence>
<keyword evidence="2" id="KW-0472">Membrane</keyword>
<evidence type="ECO:0000256" key="1">
    <source>
        <dbReference type="SAM" id="Coils"/>
    </source>
</evidence>
<dbReference type="InterPro" id="IPR014345">
    <property type="entry name" value="XrtA_polysacc_chain"/>
</dbReference>